<evidence type="ECO:0000256" key="4">
    <source>
        <dbReference type="ARBA" id="ARBA00058938"/>
    </source>
</evidence>
<feature type="domain" description="IclR-ED" evidence="7">
    <location>
        <begin position="71"/>
        <end position="253"/>
    </location>
</feature>
<dbReference type="InterPro" id="IPR029016">
    <property type="entry name" value="GAF-like_dom_sf"/>
</dbReference>
<dbReference type="PROSITE" id="PS51078">
    <property type="entry name" value="ICLR_ED"/>
    <property type="match status" value="1"/>
</dbReference>
<dbReference type="SUPFAM" id="SSF46785">
    <property type="entry name" value="Winged helix' DNA-binding domain"/>
    <property type="match status" value="1"/>
</dbReference>
<dbReference type="InterPro" id="IPR036390">
    <property type="entry name" value="WH_DNA-bd_sf"/>
</dbReference>
<dbReference type="Pfam" id="PF01614">
    <property type="entry name" value="IclR_C"/>
    <property type="match status" value="1"/>
</dbReference>
<evidence type="ECO:0000259" key="6">
    <source>
        <dbReference type="PROSITE" id="PS51077"/>
    </source>
</evidence>
<evidence type="ECO:0000256" key="1">
    <source>
        <dbReference type="ARBA" id="ARBA00023015"/>
    </source>
</evidence>
<protein>
    <recommendedName>
        <fullName evidence="5">Glycerol operon regulatory protein</fullName>
    </recommendedName>
</protein>
<evidence type="ECO:0000259" key="7">
    <source>
        <dbReference type="PROSITE" id="PS51078"/>
    </source>
</evidence>
<comment type="function">
    <text evidence="4">May be an activator protein for the gylABX operon.</text>
</comment>
<organism evidence="8 9">
    <name type="scientific">Lysinibacillus antri</name>
    <dbReference type="NCBI Taxonomy" id="2498145"/>
    <lineage>
        <taxon>Bacteria</taxon>
        <taxon>Bacillati</taxon>
        <taxon>Bacillota</taxon>
        <taxon>Bacilli</taxon>
        <taxon>Bacillales</taxon>
        <taxon>Bacillaceae</taxon>
        <taxon>Lysinibacillus</taxon>
    </lineage>
</organism>
<evidence type="ECO:0000313" key="8">
    <source>
        <dbReference type="EMBL" id="RUL47376.1"/>
    </source>
</evidence>
<evidence type="ECO:0000313" key="9">
    <source>
        <dbReference type="Proteomes" id="UP000287910"/>
    </source>
</evidence>
<proteinExistence type="predicted"/>
<dbReference type="SUPFAM" id="SSF55781">
    <property type="entry name" value="GAF domain-like"/>
    <property type="match status" value="1"/>
</dbReference>
<dbReference type="GO" id="GO:0045892">
    <property type="term" value="P:negative regulation of DNA-templated transcription"/>
    <property type="evidence" value="ECO:0007669"/>
    <property type="project" value="TreeGrafter"/>
</dbReference>
<keyword evidence="1" id="KW-0805">Transcription regulation</keyword>
<dbReference type="PROSITE" id="PS51077">
    <property type="entry name" value="HTH_ICLR"/>
    <property type="match status" value="1"/>
</dbReference>
<dbReference type="EMBL" id="RYYR01000040">
    <property type="protein sequence ID" value="RUL47376.1"/>
    <property type="molecule type" value="Genomic_DNA"/>
</dbReference>
<dbReference type="InterPro" id="IPR036388">
    <property type="entry name" value="WH-like_DNA-bd_sf"/>
</dbReference>
<dbReference type="Gene3D" id="3.30.450.40">
    <property type="match status" value="1"/>
</dbReference>
<dbReference type="FunFam" id="1.10.10.10:FF:000056">
    <property type="entry name" value="IclR family transcriptional regulator"/>
    <property type="match status" value="1"/>
</dbReference>
<evidence type="ECO:0000256" key="2">
    <source>
        <dbReference type="ARBA" id="ARBA00023125"/>
    </source>
</evidence>
<gene>
    <name evidence="8" type="ORF">EK386_18395</name>
</gene>
<evidence type="ECO:0000256" key="3">
    <source>
        <dbReference type="ARBA" id="ARBA00023163"/>
    </source>
</evidence>
<keyword evidence="9" id="KW-1185">Reference proteome</keyword>
<dbReference type="Proteomes" id="UP000287910">
    <property type="component" value="Unassembled WGS sequence"/>
</dbReference>
<comment type="caution">
    <text evidence="8">The sequence shown here is derived from an EMBL/GenBank/DDBJ whole genome shotgun (WGS) entry which is preliminary data.</text>
</comment>
<keyword evidence="2" id="KW-0238">DNA-binding</keyword>
<accession>A0A3S0PM26</accession>
<dbReference type="RefSeq" id="WP_126660643.1">
    <property type="nucleotide sequence ID" value="NZ_RYYR01000040.1"/>
</dbReference>
<feature type="domain" description="HTH iclR-type" evidence="6">
    <location>
        <begin position="8"/>
        <end position="70"/>
    </location>
</feature>
<name>A0A3S0PM26_9BACI</name>
<dbReference type="GO" id="GO:0003700">
    <property type="term" value="F:DNA-binding transcription factor activity"/>
    <property type="evidence" value="ECO:0007669"/>
    <property type="project" value="TreeGrafter"/>
</dbReference>
<dbReference type="InterPro" id="IPR050707">
    <property type="entry name" value="HTH_MetabolicPath_Reg"/>
</dbReference>
<dbReference type="PANTHER" id="PTHR30136:SF35">
    <property type="entry name" value="HTH-TYPE TRANSCRIPTIONAL REGULATOR RV1719"/>
    <property type="match status" value="1"/>
</dbReference>
<dbReference type="Gene3D" id="1.10.10.10">
    <property type="entry name" value="Winged helix-like DNA-binding domain superfamily/Winged helix DNA-binding domain"/>
    <property type="match status" value="1"/>
</dbReference>
<dbReference type="AlphaFoldDB" id="A0A3S0PM26"/>
<sequence>MKPQNDLLESVHNALRLLKLFTKDQPMLGTVEIAELLGIHRSSVSRILRTLLTEGFVMKDTNSPKYRLGPTIFSLGQFFTESNDLYQISLDTMKELTQITGETTQLGVVDDLDVLIIGSVESSHPLRFMTMNGDKTPLYSSSLGRALIAFSDDSLLTRILMQERTPRTKKSIIEEKSFIEEIKKVRIRGYSTSVEEKYDGVNALAVPILNANGQAIGAINIAGPAHRLRPEKFQKIANHLLKASEEISKEYEFYTGPAFI</sequence>
<dbReference type="InterPro" id="IPR005471">
    <property type="entry name" value="Tscrpt_reg_IclR_N"/>
</dbReference>
<keyword evidence="3" id="KW-0804">Transcription</keyword>
<evidence type="ECO:0000256" key="5">
    <source>
        <dbReference type="ARBA" id="ARBA00070406"/>
    </source>
</evidence>
<dbReference type="GO" id="GO:0003677">
    <property type="term" value="F:DNA binding"/>
    <property type="evidence" value="ECO:0007669"/>
    <property type="project" value="UniProtKB-KW"/>
</dbReference>
<dbReference type="Pfam" id="PF09339">
    <property type="entry name" value="HTH_IclR"/>
    <property type="match status" value="1"/>
</dbReference>
<dbReference type="SMART" id="SM00346">
    <property type="entry name" value="HTH_ICLR"/>
    <property type="match status" value="1"/>
</dbReference>
<dbReference type="InterPro" id="IPR014757">
    <property type="entry name" value="Tscrpt_reg_IclR_C"/>
</dbReference>
<reference evidence="8 9" key="1">
    <citation type="submission" date="2018-12" db="EMBL/GenBank/DDBJ databases">
        <title>Lysinibacillus antri sp. nov., isolated from a cave soil.</title>
        <authorList>
            <person name="Narsing Rao M.P."/>
            <person name="Zhang H."/>
            <person name="Dong Z.-Y."/>
            <person name="Niu X.-K."/>
            <person name="Zhang K."/>
            <person name="Fang B.-Z."/>
            <person name="Kang Y.-Q."/>
            <person name="Xiao M."/>
            <person name="Li W.-J."/>
        </authorList>
    </citation>
    <scope>NUCLEOTIDE SEQUENCE [LARGE SCALE GENOMIC DNA]</scope>
    <source>
        <strain evidence="8 9">SYSU K30002</strain>
    </source>
</reference>
<dbReference type="PANTHER" id="PTHR30136">
    <property type="entry name" value="HELIX-TURN-HELIX TRANSCRIPTIONAL REGULATOR, ICLR FAMILY"/>
    <property type="match status" value="1"/>
</dbReference>